<evidence type="ECO:0000313" key="2">
    <source>
        <dbReference type="EMBL" id="PAV20742.1"/>
    </source>
</evidence>
<feature type="region of interest" description="Disordered" evidence="1">
    <location>
        <begin position="1"/>
        <end position="78"/>
    </location>
</feature>
<dbReference type="InParanoid" id="A0A286UMF0"/>
<protein>
    <submittedName>
        <fullName evidence="2">Uncharacterized protein</fullName>
    </submittedName>
</protein>
<feature type="compositionally biased region" description="Low complexity" evidence="1">
    <location>
        <begin position="30"/>
        <end position="62"/>
    </location>
</feature>
<name>A0A286UMF0_9AGAM</name>
<reference evidence="2 3" key="1">
    <citation type="journal article" date="2017" name="Mol. Ecol.">
        <title>Comparative and population genomic landscape of Phellinus noxius: A hypervariable fungus causing root rot in trees.</title>
        <authorList>
            <person name="Chung C.L."/>
            <person name="Lee T.J."/>
            <person name="Akiba M."/>
            <person name="Lee H.H."/>
            <person name="Kuo T.H."/>
            <person name="Liu D."/>
            <person name="Ke H.M."/>
            <person name="Yokoi T."/>
            <person name="Roa M.B."/>
            <person name="Lu M.J."/>
            <person name="Chang Y.Y."/>
            <person name="Ann P.J."/>
            <person name="Tsai J.N."/>
            <person name="Chen C.Y."/>
            <person name="Tzean S.S."/>
            <person name="Ota Y."/>
            <person name="Hattori T."/>
            <person name="Sahashi N."/>
            <person name="Liou R.F."/>
            <person name="Kikuchi T."/>
            <person name="Tsai I.J."/>
        </authorList>
    </citation>
    <scope>NUCLEOTIDE SEQUENCE [LARGE SCALE GENOMIC DNA]</scope>
    <source>
        <strain evidence="2 3">FFPRI411160</strain>
    </source>
</reference>
<evidence type="ECO:0000313" key="3">
    <source>
        <dbReference type="Proteomes" id="UP000217199"/>
    </source>
</evidence>
<organism evidence="2 3">
    <name type="scientific">Pyrrhoderma noxium</name>
    <dbReference type="NCBI Taxonomy" id="2282107"/>
    <lineage>
        <taxon>Eukaryota</taxon>
        <taxon>Fungi</taxon>
        <taxon>Dikarya</taxon>
        <taxon>Basidiomycota</taxon>
        <taxon>Agaricomycotina</taxon>
        <taxon>Agaricomycetes</taxon>
        <taxon>Hymenochaetales</taxon>
        <taxon>Hymenochaetaceae</taxon>
        <taxon>Pyrrhoderma</taxon>
    </lineage>
</organism>
<feature type="compositionally biased region" description="Polar residues" evidence="1">
    <location>
        <begin position="63"/>
        <end position="77"/>
    </location>
</feature>
<evidence type="ECO:0000256" key="1">
    <source>
        <dbReference type="SAM" id="MobiDB-lite"/>
    </source>
</evidence>
<dbReference type="Proteomes" id="UP000217199">
    <property type="component" value="Unassembled WGS sequence"/>
</dbReference>
<gene>
    <name evidence="2" type="ORF">PNOK_0336900</name>
</gene>
<keyword evidence="3" id="KW-1185">Reference proteome</keyword>
<comment type="caution">
    <text evidence="2">The sequence shown here is derived from an EMBL/GenBank/DDBJ whole genome shotgun (WGS) entry which is preliminary data.</text>
</comment>
<sequence>MSSSKGQGRRGPTTRSMTRVSAGGKVTKLPTSSRAPASPAPKATTSSSQSRPGSSSQQSTKSIPASQTAESSINSDAGKNIKKAARDLLVKLEGMQKIVRTGLEGYKSREYRDRQLRNQASAVASLKDSLNTLEKRFDNIAVNEIINGPKRFESRETIACSTLALRITLTNNEETQKAITINKMLTFVAAATYDMINVRIEVYQDLFTLIDRLINCTNWLTELLEGKIQPPKETFSAQNYWVGIEKITSNLKGLFSARMYLETKIMEEKGIMGNSFRGTTPDNWLRTSNELITMIGTKHKWETINQLLLDATSKNRVGMSMNAQNAMMKIVPEILQKDPPKYLPVHKIPID</sequence>
<accession>A0A286UMF0</accession>
<dbReference type="AlphaFoldDB" id="A0A286UMF0"/>
<dbReference type="EMBL" id="NBII01000003">
    <property type="protein sequence ID" value="PAV20742.1"/>
    <property type="molecule type" value="Genomic_DNA"/>
</dbReference>
<proteinExistence type="predicted"/>